<keyword evidence="1" id="KW-0812">Transmembrane</keyword>
<dbReference type="KEGG" id="serj:SGUI_1069"/>
<dbReference type="PATRIC" id="fig|1758689.4.peg.1107"/>
<feature type="transmembrane region" description="Helical" evidence="1">
    <location>
        <begin position="207"/>
        <end position="226"/>
    </location>
</feature>
<dbReference type="AlphaFoldDB" id="A0A1B1NAS1"/>
<dbReference type="STRING" id="1758689.SGUI_1069"/>
<dbReference type="InterPro" id="IPR012429">
    <property type="entry name" value="HGSNAT_cat"/>
</dbReference>
<keyword evidence="4" id="KW-1185">Reference proteome</keyword>
<gene>
    <name evidence="3" type="ORF">SGUI_1069</name>
</gene>
<dbReference type="Pfam" id="PF07786">
    <property type="entry name" value="HGSNAT_cat"/>
    <property type="match status" value="1"/>
</dbReference>
<keyword evidence="1" id="KW-1133">Transmembrane helix</keyword>
<dbReference type="EMBL" id="CP014989">
    <property type="protein sequence ID" value="ANS78465.1"/>
    <property type="molecule type" value="Genomic_DNA"/>
</dbReference>
<organism evidence="3 4">
    <name type="scientific">Serinicoccus hydrothermalis</name>
    <dbReference type="NCBI Taxonomy" id="1758689"/>
    <lineage>
        <taxon>Bacteria</taxon>
        <taxon>Bacillati</taxon>
        <taxon>Actinomycetota</taxon>
        <taxon>Actinomycetes</taxon>
        <taxon>Micrococcales</taxon>
        <taxon>Ornithinimicrobiaceae</taxon>
        <taxon>Serinicoccus</taxon>
    </lineage>
</organism>
<sequence>MNGRLVGVDLARTLALLGMFAAHLAEQEGAGPGGVSPLFQVVAGRSSALFAVLAGVSLVLAAPREAVLADPGAYRRRILVRSSLVGGLGLVLGTPSSGIAVILTYYGVLFCSALPVLSWRARPLALLALAWGVASPVASLLLRPLLPDPTLAVPSLTTLLTQPVQLLGELLVTGYYPVLTWATYLFAGMAVGRVLQARGDGARVTRPLVLAGGGLAVLALAASALLTRTEQVRTSLLASVGLGPGDWALLDHERRLGFYGVFPEGSAWWLGVWAPHSGSVVDLAHTTGSALLVLGCCLVLVRTLTALPWPLLAGAGRATLTLYSAHVILLATPLGDEGVFARHTSTGLLAHSLVALLVGAALVAGHRRGPLEALVGGVVSSIRPTSAPGAPSSPR</sequence>
<evidence type="ECO:0000256" key="1">
    <source>
        <dbReference type="SAM" id="Phobius"/>
    </source>
</evidence>
<name>A0A1B1NAS1_9MICO</name>
<evidence type="ECO:0000259" key="2">
    <source>
        <dbReference type="Pfam" id="PF07786"/>
    </source>
</evidence>
<dbReference type="OrthoDB" id="4966979at2"/>
<dbReference type="RefSeq" id="WP_066637266.1">
    <property type="nucleotide sequence ID" value="NZ_CP014989.1"/>
</dbReference>
<feature type="transmembrane region" description="Helical" evidence="1">
    <location>
        <begin position="175"/>
        <end position="195"/>
    </location>
</feature>
<keyword evidence="1" id="KW-0472">Membrane</keyword>
<dbReference type="Proteomes" id="UP000092482">
    <property type="component" value="Chromosome"/>
</dbReference>
<proteinExistence type="predicted"/>
<reference evidence="3 4" key="1">
    <citation type="submission" date="2016-03" db="EMBL/GenBank/DDBJ databases">
        <title>Shallow-sea hydrothermal system.</title>
        <authorList>
            <person name="Tang K."/>
        </authorList>
    </citation>
    <scope>NUCLEOTIDE SEQUENCE [LARGE SCALE GENOMIC DNA]</scope>
    <source>
        <strain evidence="3 4">JLT9</strain>
    </source>
</reference>
<protein>
    <submittedName>
        <fullName evidence="3">Membrane protein</fullName>
    </submittedName>
</protein>
<accession>A0A1B1NAS1</accession>
<evidence type="ECO:0000313" key="4">
    <source>
        <dbReference type="Proteomes" id="UP000092482"/>
    </source>
</evidence>
<feature type="domain" description="Heparan-alpha-glucosaminide N-acetyltransferase catalytic" evidence="2">
    <location>
        <begin position="4"/>
        <end position="198"/>
    </location>
</feature>
<feature type="transmembrane region" description="Helical" evidence="1">
    <location>
        <begin position="43"/>
        <end position="62"/>
    </location>
</feature>
<evidence type="ECO:0000313" key="3">
    <source>
        <dbReference type="EMBL" id="ANS78465.1"/>
    </source>
</evidence>